<dbReference type="Gene3D" id="3.40.50.300">
    <property type="entry name" value="P-loop containing nucleotide triphosphate hydrolases"/>
    <property type="match status" value="2"/>
</dbReference>
<sequence>MKIGIVGLPNVGKSTLFKALTKQQVNISNYPFCTIDPNIGAVAVPDERLDAIKEMIKPEKVLPAIVEFVDIAGLAKGAHEGQGLGNRFLSHIFNVDAIAVVLRCFKDEEIIHVEKTIDPSRDFEIIKNELIKKDEEILSRTEEKNDKDEAEIPLLSDKPMLCVCNIKSGAENIDPVRDRLSKDSRRVSEGNSISNGVELSLCDLKIDFKLELEESEMNEEDLKELGLKSSLGELVRLAYKTLGLITFYTIKGGKETRAVPVKTGSTALQAGGKVHSDFEKNFIRAEVINFKKFKEAGSWQKAREHGWLRTEGKDYIVCDGDIIEFKI</sequence>
<dbReference type="SUPFAM" id="SSF81271">
    <property type="entry name" value="TGS-like"/>
    <property type="match status" value="1"/>
</dbReference>
<accession>A0A1G2LYH0</accession>
<evidence type="ECO:0000256" key="5">
    <source>
        <dbReference type="ARBA" id="ARBA00022842"/>
    </source>
</evidence>
<dbReference type="GO" id="GO:0016887">
    <property type="term" value="F:ATP hydrolysis activity"/>
    <property type="evidence" value="ECO:0007669"/>
    <property type="project" value="InterPro"/>
</dbReference>
<dbReference type="PANTHER" id="PTHR23305">
    <property type="entry name" value="OBG GTPASE FAMILY"/>
    <property type="match status" value="1"/>
</dbReference>
<dbReference type="InterPro" id="IPR012676">
    <property type="entry name" value="TGS-like"/>
</dbReference>
<reference evidence="8 9" key="1">
    <citation type="journal article" date="2016" name="Nat. Commun.">
        <title>Thousands of microbial genomes shed light on interconnected biogeochemical processes in an aquifer system.</title>
        <authorList>
            <person name="Anantharaman K."/>
            <person name="Brown C.T."/>
            <person name="Hug L.A."/>
            <person name="Sharon I."/>
            <person name="Castelle C.J."/>
            <person name="Probst A.J."/>
            <person name="Thomas B.C."/>
            <person name="Singh A."/>
            <person name="Wilkins M.J."/>
            <person name="Karaoz U."/>
            <person name="Brodie E.L."/>
            <person name="Williams K.H."/>
            <person name="Hubbard S.S."/>
            <person name="Banfield J.F."/>
        </authorList>
    </citation>
    <scope>NUCLEOTIDE SEQUENCE [LARGE SCALE GENOMIC DNA]</scope>
</reference>
<evidence type="ECO:0008006" key="10">
    <source>
        <dbReference type="Google" id="ProtNLM"/>
    </source>
</evidence>
<keyword evidence="2" id="KW-0479">Metal-binding</keyword>
<keyword evidence="5" id="KW-0460">Magnesium</keyword>
<evidence type="ECO:0000256" key="4">
    <source>
        <dbReference type="ARBA" id="ARBA00022840"/>
    </source>
</evidence>
<dbReference type="EMBL" id="MHRA01000008">
    <property type="protein sequence ID" value="OHA15892.1"/>
    <property type="molecule type" value="Genomic_DNA"/>
</dbReference>
<dbReference type="Gene3D" id="3.10.20.30">
    <property type="match status" value="2"/>
</dbReference>
<dbReference type="GO" id="GO:0046872">
    <property type="term" value="F:metal ion binding"/>
    <property type="evidence" value="ECO:0007669"/>
    <property type="project" value="UniProtKB-KW"/>
</dbReference>
<dbReference type="InterPro" id="IPR006073">
    <property type="entry name" value="GTP-bd"/>
</dbReference>
<dbReference type="InterPro" id="IPR004396">
    <property type="entry name" value="ATPase_YchF/OLA1"/>
</dbReference>
<evidence type="ECO:0000256" key="2">
    <source>
        <dbReference type="ARBA" id="ARBA00022723"/>
    </source>
</evidence>
<dbReference type="FunFam" id="3.10.20.30:FF:000001">
    <property type="entry name" value="Ribosome-binding ATPase YchF"/>
    <property type="match status" value="1"/>
</dbReference>
<organism evidence="8 9">
    <name type="scientific">Candidatus Tagabacteria bacterium RIFCSPLOWO2_01_FULL_42_9</name>
    <dbReference type="NCBI Taxonomy" id="1802296"/>
    <lineage>
        <taxon>Bacteria</taxon>
        <taxon>Candidatus Tagaibacteriota</taxon>
    </lineage>
</organism>
<feature type="domain" description="OBG-type G" evidence="6">
    <location>
        <begin position="1"/>
        <end position="213"/>
    </location>
</feature>
<feature type="domain" description="TGS" evidence="7">
    <location>
        <begin position="243"/>
        <end position="327"/>
    </location>
</feature>
<evidence type="ECO:0000313" key="9">
    <source>
        <dbReference type="Proteomes" id="UP000178116"/>
    </source>
</evidence>
<evidence type="ECO:0000256" key="1">
    <source>
        <dbReference type="ARBA" id="ARBA00001946"/>
    </source>
</evidence>
<dbReference type="InterPro" id="IPR004095">
    <property type="entry name" value="TGS"/>
</dbReference>
<dbReference type="InterPro" id="IPR012675">
    <property type="entry name" value="Beta-grasp_dom_sf"/>
</dbReference>
<dbReference type="Proteomes" id="UP000178116">
    <property type="component" value="Unassembled WGS sequence"/>
</dbReference>
<dbReference type="PROSITE" id="PS51880">
    <property type="entry name" value="TGS"/>
    <property type="match status" value="1"/>
</dbReference>
<dbReference type="InterPro" id="IPR031167">
    <property type="entry name" value="G_OBG"/>
</dbReference>
<dbReference type="InterPro" id="IPR023192">
    <property type="entry name" value="TGS-like_dom_sf"/>
</dbReference>
<dbReference type="InterPro" id="IPR013029">
    <property type="entry name" value="YchF_C"/>
</dbReference>
<dbReference type="PROSITE" id="PS51710">
    <property type="entry name" value="G_OBG"/>
    <property type="match status" value="1"/>
</dbReference>
<protein>
    <recommendedName>
        <fullName evidence="10">OBG-type G domain-containing protein</fullName>
    </recommendedName>
</protein>
<dbReference type="GO" id="GO:0005524">
    <property type="term" value="F:ATP binding"/>
    <property type="evidence" value="ECO:0007669"/>
    <property type="project" value="UniProtKB-KW"/>
</dbReference>
<dbReference type="Gene3D" id="1.10.150.300">
    <property type="entry name" value="TGS-like domain"/>
    <property type="match status" value="1"/>
</dbReference>
<evidence type="ECO:0000259" key="7">
    <source>
        <dbReference type="PROSITE" id="PS51880"/>
    </source>
</evidence>
<dbReference type="GO" id="GO:0005525">
    <property type="term" value="F:GTP binding"/>
    <property type="evidence" value="ECO:0007669"/>
    <property type="project" value="InterPro"/>
</dbReference>
<dbReference type="PANTHER" id="PTHR23305:SF18">
    <property type="entry name" value="OBG-TYPE G DOMAIN-CONTAINING PROTEIN"/>
    <property type="match status" value="1"/>
</dbReference>
<evidence type="ECO:0000256" key="3">
    <source>
        <dbReference type="ARBA" id="ARBA00022741"/>
    </source>
</evidence>
<dbReference type="GO" id="GO:0005737">
    <property type="term" value="C:cytoplasm"/>
    <property type="evidence" value="ECO:0007669"/>
    <property type="project" value="TreeGrafter"/>
</dbReference>
<dbReference type="InterPro" id="IPR027417">
    <property type="entry name" value="P-loop_NTPase"/>
</dbReference>
<name>A0A1G2LYH0_9BACT</name>
<proteinExistence type="predicted"/>
<dbReference type="Pfam" id="PF01926">
    <property type="entry name" value="MMR_HSR1"/>
    <property type="match status" value="1"/>
</dbReference>
<keyword evidence="3" id="KW-0547">Nucleotide-binding</keyword>
<comment type="caution">
    <text evidence="8">The sequence shown here is derived from an EMBL/GenBank/DDBJ whole genome shotgun (WGS) entry which is preliminary data.</text>
</comment>
<dbReference type="SUPFAM" id="SSF52540">
    <property type="entry name" value="P-loop containing nucleoside triphosphate hydrolases"/>
    <property type="match status" value="1"/>
</dbReference>
<gene>
    <name evidence="8" type="ORF">A3A10_01700</name>
</gene>
<dbReference type="AlphaFoldDB" id="A0A1G2LYH0"/>
<evidence type="ECO:0000259" key="6">
    <source>
        <dbReference type="PROSITE" id="PS51710"/>
    </source>
</evidence>
<evidence type="ECO:0000313" key="8">
    <source>
        <dbReference type="EMBL" id="OHA15892.1"/>
    </source>
</evidence>
<dbReference type="Pfam" id="PF06071">
    <property type="entry name" value="YchF-GTPase_C"/>
    <property type="match status" value="1"/>
</dbReference>
<dbReference type="PIRSF" id="PIRSF006641">
    <property type="entry name" value="CHP00092"/>
    <property type="match status" value="1"/>
</dbReference>
<comment type="cofactor">
    <cofactor evidence="1">
        <name>Mg(2+)</name>
        <dbReference type="ChEBI" id="CHEBI:18420"/>
    </cofactor>
</comment>
<dbReference type="PRINTS" id="PR00326">
    <property type="entry name" value="GTP1OBG"/>
</dbReference>
<keyword evidence="4" id="KW-0067">ATP-binding</keyword>